<feature type="compositionally biased region" description="Basic residues" evidence="1">
    <location>
        <begin position="618"/>
        <end position="633"/>
    </location>
</feature>
<feature type="compositionally biased region" description="Basic and acidic residues" evidence="1">
    <location>
        <begin position="313"/>
        <end position="324"/>
    </location>
</feature>
<proteinExistence type="predicted"/>
<sequence length="662" mass="73122">MAESLEFEVDDTSPAVSYYPLRDTFSTPNLTAGWNPYYSGSGFLAALGTGIQLYGNATGTYTLMLDETTIDVSSLERSDTLLAKISGLSSQSHNITLTAQITTASDSGPTRSLLFDRAVITATAPTNSITDSRVNFNGEWSFDNGLGQAFRESNRAGDTAQVSFFGGFFSYITPPAWTRIWSTASRISNEDGSSLILPVGGLRSFSTVDPNPTASAASTGESIASGYPSGTIAALALAGILAFILLAGLFFFLFVYRPRRRQRLHQQHQRQQKDEQWKKESEAGVVLDIAPVPQTHARERRRDSTEGLGIDIVFRHSDSIKEEGNADDIEGPSNPQHNARSPEPPQRNNKGKNRWFGKDREGRIITQLHHSISPSLPSSADHAPPPAKAPKTETETRPASAPARTRPSPYLSVALLRRPSRRGNRMRLVTACPSRGPSRIRGRRVQRPLLQYEIATPETISTMRRPYWVPSTSQVALRHLSPRPSAAFSLQGPAEAQPLASTSTSEPTRGRLDTRPSLLNVRETSPFQIEFHDSEPVPRKRRLPSGVAECFRAWREVEPPGFGFLRPTARVALEQHNRPELARPRPRVVLASPAPRFPSLYHYPRRPTIPPDTDYPRPRSRLSTRSRPARVHTHPLAELAPLSPTDSVPSLCIRAAFQTERL</sequence>
<accession>A0AA39P3F9</accession>
<evidence type="ECO:0000256" key="1">
    <source>
        <dbReference type="SAM" id="MobiDB-lite"/>
    </source>
</evidence>
<keyword evidence="4" id="KW-1185">Reference proteome</keyword>
<feature type="region of interest" description="Disordered" evidence="1">
    <location>
        <begin position="603"/>
        <end position="633"/>
    </location>
</feature>
<dbReference type="Proteomes" id="UP001175227">
    <property type="component" value="Unassembled WGS sequence"/>
</dbReference>
<protein>
    <submittedName>
        <fullName evidence="3">Uncharacterized protein</fullName>
    </submittedName>
</protein>
<feature type="region of interest" description="Disordered" evidence="1">
    <location>
        <begin position="371"/>
        <end position="406"/>
    </location>
</feature>
<feature type="transmembrane region" description="Helical" evidence="2">
    <location>
        <begin position="232"/>
        <end position="256"/>
    </location>
</feature>
<evidence type="ECO:0000313" key="4">
    <source>
        <dbReference type="Proteomes" id="UP001175227"/>
    </source>
</evidence>
<name>A0AA39P3F9_9AGAR</name>
<feature type="region of interest" description="Disordered" evidence="1">
    <location>
        <begin position="290"/>
        <end position="355"/>
    </location>
</feature>
<keyword evidence="2" id="KW-1133">Transmembrane helix</keyword>
<dbReference type="AlphaFoldDB" id="A0AA39P3F9"/>
<keyword evidence="2" id="KW-0812">Transmembrane</keyword>
<evidence type="ECO:0000256" key="2">
    <source>
        <dbReference type="SAM" id="Phobius"/>
    </source>
</evidence>
<reference evidence="3" key="1">
    <citation type="submission" date="2023-06" db="EMBL/GenBank/DDBJ databases">
        <authorList>
            <consortium name="Lawrence Berkeley National Laboratory"/>
            <person name="Ahrendt S."/>
            <person name="Sahu N."/>
            <person name="Indic B."/>
            <person name="Wong-Bajracharya J."/>
            <person name="Merenyi Z."/>
            <person name="Ke H.-M."/>
            <person name="Monk M."/>
            <person name="Kocsube S."/>
            <person name="Drula E."/>
            <person name="Lipzen A."/>
            <person name="Balint B."/>
            <person name="Henrissat B."/>
            <person name="Andreopoulos B."/>
            <person name="Martin F.M."/>
            <person name="Harder C.B."/>
            <person name="Rigling D."/>
            <person name="Ford K.L."/>
            <person name="Foster G.D."/>
            <person name="Pangilinan J."/>
            <person name="Papanicolaou A."/>
            <person name="Barry K."/>
            <person name="LaButti K."/>
            <person name="Viragh M."/>
            <person name="Koriabine M."/>
            <person name="Yan M."/>
            <person name="Riley R."/>
            <person name="Champramary S."/>
            <person name="Plett K.L."/>
            <person name="Tsai I.J."/>
            <person name="Slot J."/>
            <person name="Sipos G."/>
            <person name="Plett J."/>
            <person name="Nagy L.G."/>
            <person name="Grigoriev I.V."/>
        </authorList>
    </citation>
    <scope>NUCLEOTIDE SEQUENCE</scope>
    <source>
        <strain evidence="3">ICMP 16352</strain>
    </source>
</reference>
<feature type="compositionally biased region" description="Basic and acidic residues" evidence="1">
    <location>
        <begin position="296"/>
        <end position="305"/>
    </location>
</feature>
<feature type="compositionally biased region" description="Low complexity" evidence="1">
    <location>
        <begin position="371"/>
        <end position="382"/>
    </location>
</feature>
<evidence type="ECO:0000313" key="3">
    <source>
        <dbReference type="EMBL" id="KAK0476852.1"/>
    </source>
</evidence>
<feature type="region of interest" description="Disordered" evidence="1">
    <location>
        <begin position="486"/>
        <end position="513"/>
    </location>
</feature>
<comment type="caution">
    <text evidence="3">The sequence shown here is derived from an EMBL/GenBank/DDBJ whole genome shotgun (WGS) entry which is preliminary data.</text>
</comment>
<feature type="compositionally biased region" description="Low complexity" evidence="1">
    <location>
        <begin position="397"/>
        <end position="406"/>
    </location>
</feature>
<organism evidence="3 4">
    <name type="scientific">Armillaria novae-zelandiae</name>
    <dbReference type="NCBI Taxonomy" id="153914"/>
    <lineage>
        <taxon>Eukaryota</taxon>
        <taxon>Fungi</taxon>
        <taxon>Dikarya</taxon>
        <taxon>Basidiomycota</taxon>
        <taxon>Agaricomycotina</taxon>
        <taxon>Agaricomycetes</taxon>
        <taxon>Agaricomycetidae</taxon>
        <taxon>Agaricales</taxon>
        <taxon>Marasmiineae</taxon>
        <taxon>Physalacriaceae</taxon>
        <taxon>Armillaria</taxon>
    </lineage>
</organism>
<keyword evidence="2" id="KW-0472">Membrane</keyword>
<dbReference type="EMBL" id="JAUEPR010000019">
    <property type="protein sequence ID" value="KAK0476852.1"/>
    <property type="molecule type" value="Genomic_DNA"/>
</dbReference>
<gene>
    <name evidence="3" type="ORF">IW261DRAFT_1421561</name>
</gene>